<feature type="non-terminal residue" evidence="2">
    <location>
        <position position="1"/>
    </location>
</feature>
<evidence type="ECO:0000256" key="1">
    <source>
        <dbReference type="SAM" id="MobiDB-lite"/>
    </source>
</evidence>
<dbReference type="EMBL" id="JBHTMB010000303">
    <property type="protein sequence ID" value="MFD1237657.1"/>
    <property type="molecule type" value="Genomic_DNA"/>
</dbReference>
<name>A0ABW3VQY6_9PSEU</name>
<feature type="region of interest" description="Disordered" evidence="1">
    <location>
        <begin position="1"/>
        <end position="76"/>
    </location>
</feature>
<dbReference type="RefSeq" id="WP_379653365.1">
    <property type="nucleotide sequence ID" value="NZ_JBHTMB010000303.1"/>
</dbReference>
<accession>A0ABW3VQY6</accession>
<gene>
    <name evidence="2" type="ORF">ACFQ34_30605</name>
</gene>
<evidence type="ECO:0000313" key="3">
    <source>
        <dbReference type="Proteomes" id="UP001597182"/>
    </source>
</evidence>
<feature type="compositionally biased region" description="Low complexity" evidence="1">
    <location>
        <begin position="7"/>
        <end position="23"/>
    </location>
</feature>
<evidence type="ECO:0000313" key="2">
    <source>
        <dbReference type="EMBL" id="MFD1237657.1"/>
    </source>
</evidence>
<keyword evidence="3" id="KW-1185">Reference proteome</keyword>
<dbReference type="Proteomes" id="UP001597182">
    <property type="component" value="Unassembled WGS sequence"/>
</dbReference>
<comment type="caution">
    <text evidence="2">The sequence shown here is derived from an EMBL/GenBank/DDBJ whole genome shotgun (WGS) entry which is preliminary data.</text>
</comment>
<proteinExistence type="predicted"/>
<organism evidence="2 3">
    <name type="scientific">Pseudonocardia benzenivorans</name>
    <dbReference type="NCBI Taxonomy" id="228005"/>
    <lineage>
        <taxon>Bacteria</taxon>
        <taxon>Bacillati</taxon>
        <taxon>Actinomycetota</taxon>
        <taxon>Actinomycetes</taxon>
        <taxon>Pseudonocardiales</taxon>
        <taxon>Pseudonocardiaceae</taxon>
        <taxon>Pseudonocardia</taxon>
    </lineage>
</organism>
<sequence>AEPAPAPRTAGASGSAAPSGNAGFVDTMAPSWSWMSPGTAQAANATAKRAIEQGEQAPPETSGSADGSGDDEQPVG</sequence>
<reference evidence="3" key="1">
    <citation type="journal article" date="2019" name="Int. J. Syst. Evol. Microbiol.">
        <title>The Global Catalogue of Microorganisms (GCM) 10K type strain sequencing project: providing services to taxonomists for standard genome sequencing and annotation.</title>
        <authorList>
            <consortium name="The Broad Institute Genomics Platform"/>
            <consortium name="The Broad Institute Genome Sequencing Center for Infectious Disease"/>
            <person name="Wu L."/>
            <person name="Ma J."/>
        </authorList>
    </citation>
    <scope>NUCLEOTIDE SEQUENCE [LARGE SCALE GENOMIC DNA]</scope>
    <source>
        <strain evidence="3">CCUG 49018</strain>
    </source>
</reference>
<protein>
    <submittedName>
        <fullName evidence="2">Uncharacterized protein</fullName>
    </submittedName>
</protein>